<keyword evidence="4 8" id="KW-0732">Signal</keyword>
<accession>A0A4R2ECH3</accession>
<feature type="chain" id="PRO_5020360530" description="alpha-L-fucosidase" evidence="8">
    <location>
        <begin position="21"/>
        <end position="431"/>
    </location>
</feature>
<keyword evidence="11" id="KW-1185">Reference proteome</keyword>
<evidence type="ECO:0000313" key="11">
    <source>
        <dbReference type="Proteomes" id="UP000294830"/>
    </source>
</evidence>
<dbReference type="GO" id="GO:0016139">
    <property type="term" value="P:glycoside catabolic process"/>
    <property type="evidence" value="ECO:0007669"/>
    <property type="project" value="TreeGrafter"/>
</dbReference>
<feature type="site" description="May be important for catalysis" evidence="7">
    <location>
        <position position="260"/>
    </location>
</feature>
<keyword evidence="6" id="KW-0326">Glycosidase</keyword>
<evidence type="ECO:0000313" key="10">
    <source>
        <dbReference type="EMBL" id="TCN63724.1"/>
    </source>
</evidence>
<evidence type="ECO:0000256" key="5">
    <source>
        <dbReference type="ARBA" id="ARBA00022801"/>
    </source>
</evidence>
<keyword evidence="5" id="KW-0378">Hydrolase</keyword>
<evidence type="ECO:0000256" key="6">
    <source>
        <dbReference type="ARBA" id="ARBA00023295"/>
    </source>
</evidence>
<dbReference type="InterPro" id="IPR057739">
    <property type="entry name" value="Glyco_hydro_29_N"/>
</dbReference>
<name>A0A4R2ECH3_9BACT</name>
<evidence type="ECO:0000256" key="2">
    <source>
        <dbReference type="ARBA" id="ARBA00007951"/>
    </source>
</evidence>
<dbReference type="PANTHER" id="PTHR10030">
    <property type="entry name" value="ALPHA-L-FUCOSIDASE"/>
    <property type="match status" value="1"/>
</dbReference>
<evidence type="ECO:0000256" key="3">
    <source>
        <dbReference type="ARBA" id="ARBA00012662"/>
    </source>
</evidence>
<protein>
    <recommendedName>
        <fullName evidence="3">alpha-L-fucosidase</fullName>
        <ecNumber evidence="3">3.2.1.51</ecNumber>
    </recommendedName>
</protein>
<dbReference type="SMART" id="SM00812">
    <property type="entry name" value="Alpha_L_fucos"/>
    <property type="match status" value="1"/>
</dbReference>
<dbReference type="RefSeq" id="WP_131840162.1">
    <property type="nucleotide sequence ID" value="NZ_SLWB01000015.1"/>
</dbReference>
<gene>
    <name evidence="10" type="ORF">CLV25_11574</name>
</gene>
<evidence type="ECO:0000256" key="1">
    <source>
        <dbReference type="ARBA" id="ARBA00004071"/>
    </source>
</evidence>
<dbReference type="Gene3D" id="3.20.20.80">
    <property type="entry name" value="Glycosidases"/>
    <property type="match status" value="1"/>
</dbReference>
<evidence type="ECO:0000259" key="9">
    <source>
        <dbReference type="Pfam" id="PF01120"/>
    </source>
</evidence>
<dbReference type="GO" id="GO:0005764">
    <property type="term" value="C:lysosome"/>
    <property type="evidence" value="ECO:0007669"/>
    <property type="project" value="TreeGrafter"/>
</dbReference>
<dbReference type="PANTHER" id="PTHR10030:SF37">
    <property type="entry name" value="ALPHA-L-FUCOSIDASE-RELATED"/>
    <property type="match status" value="1"/>
</dbReference>
<comment type="similarity">
    <text evidence="2">Belongs to the glycosyl hydrolase 29 family.</text>
</comment>
<dbReference type="InterPro" id="IPR000933">
    <property type="entry name" value="Glyco_hydro_29"/>
</dbReference>
<dbReference type="PRINTS" id="PR00741">
    <property type="entry name" value="GLHYDRLASE29"/>
</dbReference>
<evidence type="ECO:0000256" key="7">
    <source>
        <dbReference type="PIRSR" id="PIRSR001092-1"/>
    </source>
</evidence>
<dbReference type="Pfam" id="PF01120">
    <property type="entry name" value="Alpha_L_fucos"/>
    <property type="match status" value="1"/>
</dbReference>
<evidence type="ECO:0000256" key="4">
    <source>
        <dbReference type="ARBA" id="ARBA00022729"/>
    </source>
</evidence>
<dbReference type="GO" id="GO:0006004">
    <property type="term" value="P:fucose metabolic process"/>
    <property type="evidence" value="ECO:0007669"/>
    <property type="project" value="InterPro"/>
</dbReference>
<dbReference type="SUPFAM" id="SSF51445">
    <property type="entry name" value="(Trans)glycosidases"/>
    <property type="match status" value="1"/>
</dbReference>
<dbReference type="InterPro" id="IPR017853">
    <property type="entry name" value="GH"/>
</dbReference>
<feature type="signal peptide" evidence="8">
    <location>
        <begin position="1"/>
        <end position="20"/>
    </location>
</feature>
<evidence type="ECO:0000256" key="8">
    <source>
        <dbReference type="SAM" id="SignalP"/>
    </source>
</evidence>
<dbReference type="OrthoDB" id="1389336at2"/>
<dbReference type="EC" id="3.2.1.51" evidence="3"/>
<dbReference type="GO" id="GO:0004560">
    <property type="term" value="F:alpha-L-fucosidase activity"/>
    <property type="evidence" value="ECO:0007669"/>
    <property type="project" value="InterPro"/>
</dbReference>
<dbReference type="Proteomes" id="UP000294830">
    <property type="component" value="Unassembled WGS sequence"/>
</dbReference>
<feature type="domain" description="Glycoside hydrolase family 29 N-terminal" evidence="9">
    <location>
        <begin position="24"/>
        <end position="328"/>
    </location>
</feature>
<comment type="function">
    <text evidence="1">Alpha-L-fucosidase is responsible for hydrolyzing the alpha-1,6-linked fucose joined to the reducing-end N-acetylglucosamine of the carbohydrate moieties of glycoproteins.</text>
</comment>
<organism evidence="10 11">
    <name type="scientific">Acetobacteroides hydrogenigenes</name>
    <dbReference type="NCBI Taxonomy" id="979970"/>
    <lineage>
        <taxon>Bacteria</taxon>
        <taxon>Pseudomonadati</taxon>
        <taxon>Bacteroidota</taxon>
        <taxon>Bacteroidia</taxon>
        <taxon>Bacteroidales</taxon>
        <taxon>Rikenellaceae</taxon>
        <taxon>Acetobacteroides</taxon>
    </lineage>
</organism>
<reference evidence="10 11" key="1">
    <citation type="submission" date="2019-03" db="EMBL/GenBank/DDBJ databases">
        <title>Genomic Encyclopedia of Archaeal and Bacterial Type Strains, Phase II (KMG-II): from individual species to whole genera.</title>
        <authorList>
            <person name="Goeker M."/>
        </authorList>
    </citation>
    <scope>NUCLEOTIDE SEQUENCE [LARGE SCALE GENOMIC DNA]</scope>
    <source>
        <strain evidence="10 11">RL-C</strain>
    </source>
</reference>
<comment type="caution">
    <text evidence="10">The sequence shown here is derived from an EMBL/GenBank/DDBJ whole genome shotgun (WGS) entry which is preliminary data.</text>
</comment>
<proteinExistence type="inferred from homology"/>
<dbReference type="AlphaFoldDB" id="A0A4R2ECH3"/>
<dbReference type="EMBL" id="SLWB01000015">
    <property type="protein sequence ID" value="TCN63724.1"/>
    <property type="molecule type" value="Genomic_DNA"/>
</dbReference>
<dbReference type="PIRSF" id="PIRSF001092">
    <property type="entry name" value="Alpha-L-fucosidase"/>
    <property type="match status" value="1"/>
</dbReference>
<dbReference type="InterPro" id="IPR016286">
    <property type="entry name" value="FUC_metazoa-typ"/>
</dbReference>
<sequence length="431" mass="49076">MKKTATLLLLLATSVTSLFAQESAEEKAKRMQWFSDAKLGIFIHYGIYAVNGIDESWSFYNGKITHENYMKQLKGFTGKRFDAQKWANLFAESGAKYAVLTSKHHDGVALWDTKVGDLSVVKKTPIKRDLVDPFCKAIREKGMKVGMYYSLIDWSHPDYPNFLKDQKRYENDPARWNKFLTFMNGQLDELGSRFNPDLWWFDGDWEFSADQWKAKEIRQKLFGYNPNVIINSRLQGYGDYDTPENGVPLEKPANPHWELCLTMNDAWGYQPTDKNYKTPNQVIRIFADCIGKGGNVLLDVGPKEDGTIADEQVAILKELGRWTKKHQEAIYGTQAGILREWFSGPSTLSKDGKKLYLFIEHKPNGPIAVKGLKNKVATAWVVGSGATINYKVMMKPWWSSVPGILYIDVPETELDNQVTVVCLSLETPITK</sequence>